<evidence type="ECO:0000313" key="5">
    <source>
        <dbReference type="Proteomes" id="UP000436088"/>
    </source>
</evidence>
<dbReference type="Proteomes" id="UP000436088">
    <property type="component" value="Unassembled WGS sequence"/>
</dbReference>
<feature type="region of interest" description="Disordered" evidence="2">
    <location>
        <begin position="99"/>
        <end position="133"/>
    </location>
</feature>
<dbReference type="SUPFAM" id="SSF56672">
    <property type="entry name" value="DNA/RNA polymerases"/>
    <property type="match status" value="1"/>
</dbReference>
<reference evidence="4" key="1">
    <citation type="submission" date="2019-09" db="EMBL/GenBank/DDBJ databases">
        <title>Draft genome information of white flower Hibiscus syriacus.</title>
        <authorList>
            <person name="Kim Y.-M."/>
        </authorList>
    </citation>
    <scope>NUCLEOTIDE SEQUENCE [LARGE SCALE GENOMIC DNA]</scope>
    <source>
        <strain evidence="4">YM2019G1</strain>
    </source>
</reference>
<evidence type="ECO:0000256" key="1">
    <source>
        <dbReference type="SAM" id="Coils"/>
    </source>
</evidence>
<dbReference type="Pfam" id="PF00078">
    <property type="entry name" value="RVT_1"/>
    <property type="match status" value="1"/>
</dbReference>
<keyword evidence="1" id="KW-0175">Coiled coil</keyword>
<dbReference type="AlphaFoldDB" id="A0A6A3CDV1"/>
<dbReference type="PANTHER" id="PTHR19446">
    <property type="entry name" value="REVERSE TRANSCRIPTASES"/>
    <property type="match status" value="1"/>
</dbReference>
<gene>
    <name evidence="4" type="ORF">F3Y22_tig00008386pilonHSYRG00100</name>
</gene>
<dbReference type="EMBL" id="VEPZ02000412">
    <property type="protein sequence ID" value="KAE8725608.1"/>
    <property type="molecule type" value="Genomic_DNA"/>
</dbReference>
<feature type="coiled-coil region" evidence="1">
    <location>
        <begin position="235"/>
        <end position="269"/>
    </location>
</feature>
<sequence length="1187" mass="135881">MCVPHKLLHQCNRRQDEKWPDGSGPVASPLASIQTAAPQPVVVPTAPVSYKDTLMGDSVSISWNKKVDVQGDGTLLIDSENKKDTLSSFEALTSDSTYEFKHQRSSSRRNHELSPTSSTVTDTTQSGDLNSGTKLPQVTLLDIFTLVEHHHFSKGQRGEMTSDQMDLLVEQVKMLAGEIAFSTSTLKRLIQNLEREIQEKRRQMNVLEQRIIESGEASIANASFVDMQQIKSADNRILQEQLQDKCSENEELQKKVKLLEQRLASLFADKLPLSSEQGISEEYSDELRKKVQYQTELCLSVQETENEKLKVEQVQLSEENSGLWVQNQKLIEEASYAKVLASAAAVELKNLAGEVTKLSIQNAKLEKELLAARELANTRGSANQTVNGFNRKYIDSTRAGRKGLLSGISHGLSGAAGNGFESWNLDLDDLKMELQARKQREAALEAALIEKEFIEDEYRKRVEEAKKREASLENDLSNMWVLVAKLKKEVAANPESNTDKQHTNGMDNAEDPKANNTESNNVLKERQVSEFSSKPANEMPKEEPLVVRLKFFNKRDVNLITFHSGGHCTQIDYVLVRNRDRWACIDCKVFPEDVCASQHRLLVLVFRVRHGRSNHRRAKLGKVKEHKESWWWNDEVQTKVKTKQTCFKEFLQCDNDEERSRAKQRYKESKGEAKKIVAKAKDKAYEEMYKRLDTKEGQNAIFRLAKSRENRKNDIGSIRFIKDNNGVLLVKDHDIKRIGFEEVKMALRKMGRDKAVGPDQILITVWLALGEEGVKWLTNIFNIILETAKMPEEWRESTVIPIYKNKGDPQHCENYRGIKLLSHTMKLWERVIEAMLRQGKNRDLHMAFIDLEKAYDSVPHDTIWKTLETRRIPTAYIRVIRDMYCRSTTYVRTTVGDTEAFPVEIGLYQGSALSPYIFALIMDDIFCATPDGVPCGNQNDEDVEVCIEGHVLPSKDCFKYLGSMIHKDGGVDDDVTNSLLYGSECWVIKKDHVRRMEAAKIRILRWACGKTLWDMTPNSAIRMSLGVVHVSEKLRERKLRWFGHVLRRQLSDAVRRVESLTVAGVRRRGRPRRKWEDCLRSDLKDLALTEDMTSDRKVWRLKTRARMQEMKEKELKSLGNGDANSHMCKVCFESPTEQFFSPVGVFVYVNLVRLLVPSVRYVSRRYRTDFTHSRLDTIISTLLRRGS</sequence>
<accession>A0A6A3CDV1</accession>
<evidence type="ECO:0000256" key="2">
    <source>
        <dbReference type="SAM" id="MobiDB-lite"/>
    </source>
</evidence>
<feature type="coiled-coil region" evidence="1">
    <location>
        <begin position="183"/>
        <end position="210"/>
    </location>
</feature>
<name>A0A6A3CDV1_HIBSY</name>
<evidence type="ECO:0000259" key="3">
    <source>
        <dbReference type="PROSITE" id="PS50878"/>
    </source>
</evidence>
<feature type="coiled-coil region" evidence="1">
    <location>
        <begin position="348"/>
        <end position="375"/>
    </location>
</feature>
<dbReference type="InterPro" id="IPR043502">
    <property type="entry name" value="DNA/RNA_pol_sf"/>
</dbReference>
<protein>
    <submittedName>
        <fullName evidence="4">B-box zinc finger family protein, putative isoform 1</fullName>
    </submittedName>
</protein>
<evidence type="ECO:0000313" key="4">
    <source>
        <dbReference type="EMBL" id="KAE8725608.1"/>
    </source>
</evidence>
<organism evidence="4 5">
    <name type="scientific">Hibiscus syriacus</name>
    <name type="common">Rose of Sharon</name>
    <dbReference type="NCBI Taxonomy" id="106335"/>
    <lineage>
        <taxon>Eukaryota</taxon>
        <taxon>Viridiplantae</taxon>
        <taxon>Streptophyta</taxon>
        <taxon>Embryophyta</taxon>
        <taxon>Tracheophyta</taxon>
        <taxon>Spermatophyta</taxon>
        <taxon>Magnoliopsida</taxon>
        <taxon>eudicotyledons</taxon>
        <taxon>Gunneridae</taxon>
        <taxon>Pentapetalae</taxon>
        <taxon>rosids</taxon>
        <taxon>malvids</taxon>
        <taxon>Malvales</taxon>
        <taxon>Malvaceae</taxon>
        <taxon>Malvoideae</taxon>
        <taxon>Hibiscus</taxon>
    </lineage>
</organism>
<keyword evidence="5" id="KW-1185">Reference proteome</keyword>
<feature type="region of interest" description="Disordered" evidence="2">
    <location>
        <begin position="491"/>
        <end position="539"/>
    </location>
</feature>
<dbReference type="InterPro" id="IPR000477">
    <property type="entry name" value="RT_dom"/>
</dbReference>
<feature type="compositionally biased region" description="Polar residues" evidence="2">
    <location>
        <begin position="113"/>
        <end position="133"/>
    </location>
</feature>
<proteinExistence type="predicted"/>
<dbReference type="PROSITE" id="PS50878">
    <property type="entry name" value="RT_POL"/>
    <property type="match status" value="1"/>
</dbReference>
<feature type="domain" description="Reverse transcriptase" evidence="3">
    <location>
        <begin position="783"/>
        <end position="1046"/>
    </location>
</feature>
<feature type="coiled-coil region" evidence="1">
    <location>
        <begin position="427"/>
        <end position="475"/>
    </location>
</feature>
<comment type="caution">
    <text evidence="4">The sequence shown here is derived from an EMBL/GenBank/DDBJ whole genome shotgun (WGS) entry which is preliminary data.</text>
</comment>